<reference evidence="1" key="1">
    <citation type="submission" date="2018-02" db="EMBL/GenBank/DDBJ databases">
        <title>Rhizophora mucronata_Transcriptome.</title>
        <authorList>
            <person name="Meera S.P."/>
            <person name="Sreeshan A."/>
            <person name="Augustine A."/>
        </authorList>
    </citation>
    <scope>NUCLEOTIDE SEQUENCE</scope>
    <source>
        <tissue evidence="1">Leaf</tissue>
    </source>
</reference>
<evidence type="ECO:0000313" key="1">
    <source>
        <dbReference type="EMBL" id="MBX73777.1"/>
    </source>
</evidence>
<organism evidence="1">
    <name type="scientific">Rhizophora mucronata</name>
    <name type="common">Asiatic mangrove</name>
    <dbReference type="NCBI Taxonomy" id="61149"/>
    <lineage>
        <taxon>Eukaryota</taxon>
        <taxon>Viridiplantae</taxon>
        <taxon>Streptophyta</taxon>
        <taxon>Embryophyta</taxon>
        <taxon>Tracheophyta</taxon>
        <taxon>Spermatophyta</taxon>
        <taxon>Magnoliopsida</taxon>
        <taxon>eudicotyledons</taxon>
        <taxon>Gunneridae</taxon>
        <taxon>Pentapetalae</taxon>
        <taxon>rosids</taxon>
        <taxon>fabids</taxon>
        <taxon>Malpighiales</taxon>
        <taxon>Rhizophoraceae</taxon>
        <taxon>Rhizophora</taxon>
    </lineage>
</organism>
<dbReference type="EMBL" id="GGEC01093293">
    <property type="protein sequence ID" value="MBX73777.1"/>
    <property type="molecule type" value="Transcribed_RNA"/>
</dbReference>
<proteinExistence type="predicted"/>
<sequence>MTGNQVKHTSVKDKLQHHLTYKLAFCKQTMVNII</sequence>
<name>A0A2P2R3M5_RHIMU</name>
<protein>
    <submittedName>
        <fullName evidence="1">Uncharacterized protein</fullName>
    </submittedName>
</protein>
<dbReference type="AlphaFoldDB" id="A0A2P2R3M5"/>
<accession>A0A2P2R3M5</accession>